<dbReference type="Pfam" id="PF00171">
    <property type="entry name" value="Aldedh"/>
    <property type="match status" value="1"/>
</dbReference>
<dbReference type="InterPro" id="IPR016161">
    <property type="entry name" value="Ald_DH/histidinol_DH"/>
</dbReference>
<evidence type="ECO:0000256" key="1">
    <source>
        <dbReference type="ARBA" id="ARBA00023002"/>
    </source>
</evidence>
<sequence length="160" mass="16886">MSSPLISQRQLDRVMNYIDIGGGEGAQLASGGNRLGGELANGFFVEPTVFAGASNEMTIAQEEIFGPVASVIPFDEPEDALRIANDTPFGLAGGVWTQNLATAHKVSRGINAGTVWVNCYGVLDPAVGFGGTKMSGYGWKGAKEHVESYLYPKAVYINLG</sequence>
<evidence type="ECO:0000313" key="3">
    <source>
        <dbReference type="EMBL" id="EKT76747.1"/>
    </source>
</evidence>
<protein>
    <submittedName>
        <fullName evidence="3">Betaine aldehyde dehydrogenase</fullName>
    </submittedName>
</protein>
<dbReference type="Gene3D" id="3.40.309.10">
    <property type="entry name" value="Aldehyde Dehydrogenase, Chain A, domain 2"/>
    <property type="match status" value="1"/>
</dbReference>
<feature type="domain" description="Aldehyde dehydrogenase" evidence="2">
    <location>
        <begin position="3"/>
        <end position="155"/>
    </location>
</feature>
<comment type="caution">
    <text evidence="3">The sequence shown here is derived from an EMBL/GenBank/DDBJ whole genome shotgun (WGS) entry which is preliminary data.</text>
</comment>
<evidence type="ECO:0000259" key="2">
    <source>
        <dbReference type="Pfam" id="PF00171"/>
    </source>
</evidence>
<gene>
    <name evidence="3" type="ORF">WSS_A41240</name>
</gene>
<dbReference type="EMBL" id="AJYC02000211">
    <property type="protein sequence ID" value="EKT76747.1"/>
    <property type="molecule type" value="Genomic_DNA"/>
</dbReference>
<reference evidence="3 4" key="1">
    <citation type="journal article" date="2013" name="Genome Announc.">
        <title>Draft Genome Sequence of Rhodococcus opacus Strain M213 Shows a Diverse Catabolic Potential.</title>
        <authorList>
            <person name="Pathak A."/>
            <person name="Green S.J."/>
            <person name="Ogram A."/>
            <person name="Chauhan A."/>
        </authorList>
    </citation>
    <scope>NUCLEOTIDE SEQUENCE [LARGE SCALE GENOMIC DNA]</scope>
    <source>
        <strain evidence="3 4">M213</strain>
    </source>
</reference>
<dbReference type="RefSeq" id="WP_005265005.1">
    <property type="nucleotide sequence ID" value="NZ_AJYC02000211.1"/>
</dbReference>
<accession>K8XEK8</accession>
<keyword evidence="1" id="KW-0560">Oxidoreductase</keyword>
<dbReference type="AlphaFoldDB" id="K8XEK8"/>
<dbReference type="InterPro" id="IPR016162">
    <property type="entry name" value="Ald_DH_N"/>
</dbReference>
<dbReference type="Gene3D" id="3.40.605.10">
    <property type="entry name" value="Aldehyde Dehydrogenase, Chain A, domain 1"/>
    <property type="match status" value="1"/>
</dbReference>
<dbReference type="InterPro" id="IPR016163">
    <property type="entry name" value="Ald_DH_C"/>
</dbReference>
<organism evidence="3 4">
    <name type="scientific">Rhodococcus opacus M213</name>
    <dbReference type="NCBI Taxonomy" id="1129896"/>
    <lineage>
        <taxon>Bacteria</taxon>
        <taxon>Bacillati</taxon>
        <taxon>Actinomycetota</taxon>
        <taxon>Actinomycetes</taxon>
        <taxon>Mycobacteriales</taxon>
        <taxon>Nocardiaceae</taxon>
        <taxon>Rhodococcus</taxon>
    </lineage>
</organism>
<evidence type="ECO:0000313" key="4">
    <source>
        <dbReference type="Proteomes" id="UP000005951"/>
    </source>
</evidence>
<dbReference type="Proteomes" id="UP000005951">
    <property type="component" value="Unassembled WGS sequence"/>
</dbReference>
<proteinExistence type="predicted"/>
<name>K8XEK8_RHOOP</name>
<dbReference type="PANTHER" id="PTHR11699">
    <property type="entry name" value="ALDEHYDE DEHYDROGENASE-RELATED"/>
    <property type="match status" value="1"/>
</dbReference>
<dbReference type="InterPro" id="IPR015590">
    <property type="entry name" value="Aldehyde_DH_dom"/>
</dbReference>
<dbReference type="GO" id="GO:0016620">
    <property type="term" value="F:oxidoreductase activity, acting on the aldehyde or oxo group of donors, NAD or NADP as acceptor"/>
    <property type="evidence" value="ECO:0007669"/>
    <property type="project" value="InterPro"/>
</dbReference>
<dbReference type="SUPFAM" id="SSF53720">
    <property type="entry name" value="ALDH-like"/>
    <property type="match status" value="1"/>
</dbReference>